<keyword evidence="1" id="KW-0472">Membrane</keyword>
<evidence type="ECO:0000256" key="1">
    <source>
        <dbReference type="SAM" id="Phobius"/>
    </source>
</evidence>
<keyword evidence="1" id="KW-1133">Transmembrane helix</keyword>
<feature type="transmembrane region" description="Helical" evidence="1">
    <location>
        <begin position="130"/>
        <end position="149"/>
    </location>
</feature>
<keyword evidence="1" id="KW-0812">Transmembrane</keyword>
<proteinExistence type="predicted"/>
<feature type="transmembrane region" description="Helical" evidence="1">
    <location>
        <begin position="43"/>
        <end position="66"/>
    </location>
</feature>
<organism evidence="2">
    <name type="scientific">viral metagenome</name>
    <dbReference type="NCBI Taxonomy" id="1070528"/>
    <lineage>
        <taxon>unclassified sequences</taxon>
        <taxon>metagenomes</taxon>
        <taxon>organismal metagenomes</taxon>
    </lineage>
</organism>
<feature type="transmembrane region" description="Helical" evidence="1">
    <location>
        <begin position="12"/>
        <end position="31"/>
    </location>
</feature>
<accession>A0A6C0BGZ7</accession>
<dbReference type="AlphaFoldDB" id="A0A6C0BGZ7"/>
<reference evidence="2" key="1">
    <citation type="journal article" date="2020" name="Nature">
        <title>Giant virus diversity and host interactions through global metagenomics.</title>
        <authorList>
            <person name="Schulz F."/>
            <person name="Roux S."/>
            <person name="Paez-Espino D."/>
            <person name="Jungbluth S."/>
            <person name="Walsh D.A."/>
            <person name="Denef V.J."/>
            <person name="McMahon K.D."/>
            <person name="Konstantinidis K.T."/>
            <person name="Eloe-Fadrosh E.A."/>
            <person name="Kyrpides N.C."/>
            <person name="Woyke T."/>
        </authorList>
    </citation>
    <scope>NUCLEOTIDE SEQUENCE</scope>
    <source>
        <strain evidence="2">GVMAG-M-3300013006-15</strain>
    </source>
</reference>
<sequence length="162" mass="17864">MSDATGKVILTMLLNGFTHSVLPPIGLYAFSKFSTDDLKSTNAFISLLVFIILMSFLLNFVSFMIVQTSVCGKILNTEHLLSIAATGIIFSVIFFCLSWNIEFLGNIIRDLLPAETLGVEMTESITHSFYMFWAGMYSIASLSWFAAACPPPPTENKGQVTK</sequence>
<evidence type="ECO:0000313" key="2">
    <source>
        <dbReference type="EMBL" id="QHS91615.1"/>
    </source>
</evidence>
<feature type="transmembrane region" description="Helical" evidence="1">
    <location>
        <begin position="78"/>
        <end position="101"/>
    </location>
</feature>
<name>A0A6C0BGZ7_9ZZZZ</name>
<dbReference type="EMBL" id="MN739162">
    <property type="protein sequence ID" value="QHS91615.1"/>
    <property type="molecule type" value="Genomic_DNA"/>
</dbReference>
<protein>
    <submittedName>
        <fullName evidence="2">Uncharacterized protein</fullName>
    </submittedName>
</protein>